<evidence type="ECO:0000313" key="2">
    <source>
        <dbReference type="EMBL" id="KAK1876818.1"/>
    </source>
</evidence>
<feature type="non-terminal residue" evidence="2">
    <location>
        <position position="95"/>
    </location>
</feature>
<protein>
    <submittedName>
        <fullName evidence="2">Threonylcarbamoyl-AMP synthase</fullName>
    </submittedName>
</protein>
<organism evidence="2 3">
    <name type="scientific">Dissostichus eleginoides</name>
    <name type="common">Patagonian toothfish</name>
    <name type="synonym">Dissostichus amissus</name>
    <dbReference type="NCBI Taxonomy" id="100907"/>
    <lineage>
        <taxon>Eukaryota</taxon>
        <taxon>Metazoa</taxon>
        <taxon>Chordata</taxon>
        <taxon>Craniata</taxon>
        <taxon>Vertebrata</taxon>
        <taxon>Euteleostomi</taxon>
        <taxon>Actinopterygii</taxon>
        <taxon>Neopterygii</taxon>
        <taxon>Teleostei</taxon>
        <taxon>Neoteleostei</taxon>
        <taxon>Acanthomorphata</taxon>
        <taxon>Eupercaria</taxon>
        <taxon>Perciformes</taxon>
        <taxon>Notothenioidei</taxon>
        <taxon>Nototheniidae</taxon>
        <taxon>Dissostichus</taxon>
    </lineage>
</organism>
<comment type="caution">
    <text evidence="2">The sequence shown here is derived from an EMBL/GenBank/DDBJ whole genome shotgun (WGS) entry which is preliminary data.</text>
</comment>
<accession>A0AAD9B8X4</accession>
<keyword evidence="3" id="KW-1185">Reference proteome</keyword>
<feature type="region of interest" description="Disordered" evidence="1">
    <location>
        <begin position="1"/>
        <end position="95"/>
    </location>
</feature>
<proteinExistence type="predicted"/>
<dbReference type="EMBL" id="JASDAP010000028">
    <property type="protein sequence ID" value="KAK1876818.1"/>
    <property type="molecule type" value="Genomic_DNA"/>
</dbReference>
<evidence type="ECO:0000313" key="3">
    <source>
        <dbReference type="Proteomes" id="UP001228049"/>
    </source>
</evidence>
<reference evidence="2" key="1">
    <citation type="submission" date="2023-04" db="EMBL/GenBank/DDBJ databases">
        <title>Chromosome-level genome of Chaenocephalus aceratus.</title>
        <authorList>
            <person name="Park H."/>
        </authorList>
    </citation>
    <scope>NUCLEOTIDE SEQUENCE</scope>
    <source>
        <strain evidence="2">DE</strain>
        <tissue evidence="2">Muscle</tissue>
    </source>
</reference>
<feature type="non-terminal residue" evidence="2">
    <location>
        <position position="1"/>
    </location>
</feature>
<dbReference type="Proteomes" id="UP001228049">
    <property type="component" value="Unassembled WGS sequence"/>
</dbReference>
<name>A0AAD9B8X4_DISEL</name>
<gene>
    <name evidence="2" type="ORF">KUDE01_002139</name>
</gene>
<evidence type="ECO:0000256" key="1">
    <source>
        <dbReference type="SAM" id="MobiDB-lite"/>
    </source>
</evidence>
<sequence>ALDNQSVGRVVPQAVKPRHSARAMLNTRHLDPPPNPYIIPGRTGMTSDPGMCEQQKWTPPPPSAGRSGGDRGRSLQSTGLFYRQPSCYSDSKDSQ</sequence>
<dbReference type="AlphaFoldDB" id="A0AAD9B8X4"/>